<dbReference type="InterPro" id="IPR000871">
    <property type="entry name" value="Beta-lactam_class-A"/>
</dbReference>
<evidence type="ECO:0000256" key="1">
    <source>
        <dbReference type="ARBA" id="ARBA00001526"/>
    </source>
</evidence>
<dbReference type="GO" id="GO:0046677">
    <property type="term" value="P:response to antibiotic"/>
    <property type="evidence" value="ECO:0007669"/>
    <property type="project" value="UniProtKB-UniRule"/>
</dbReference>
<dbReference type="NCBIfam" id="NF033103">
    <property type="entry name" value="bla_class_A"/>
    <property type="match status" value="1"/>
</dbReference>
<dbReference type="KEGG" id="rta:Rta_27390"/>
<dbReference type="SUPFAM" id="SSF56601">
    <property type="entry name" value="beta-lactamase/transpeptidase-like"/>
    <property type="match status" value="1"/>
</dbReference>
<dbReference type="eggNOG" id="COG2367">
    <property type="taxonomic scope" value="Bacteria"/>
</dbReference>
<organism evidence="9 10">
    <name type="scientific">Ramlibacter tataouinensis (strain ATCC BAA-407 / DSM 14655 / LMG 21543 / TTB310)</name>
    <dbReference type="NCBI Taxonomy" id="365046"/>
    <lineage>
        <taxon>Bacteria</taxon>
        <taxon>Pseudomonadati</taxon>
        <taxon>Pseudomonadota</taxon>
        <taxon>Betaproteobacteria</taxon>
        <taxon>Burkholderiales</taxon>
        <taxon>Comamonadaceae</taxon>
        <taxon>Ramlibacter</taxon>
    </lineage>
</organism>
<keyword evidence="10" id="KW-1185">Reference proteome</keyword>
<dbReference type="EMBL" id="CP000245">
    <property type="protein sequence ID" value="AEG93841.1"/>
    <property type="molecule type" value="Genomic_DNA"/>
</dbReference>
<feature type="domain" description="Beta-lactamase class A catalytic" evidence="8">
    <location>
        <begin position="46"/>
        <end position="264"/>
    </location>
</feature>
<dbReference type="PRINTS" id="PR00118">
    <property type="entry name" value="BLACTAMASEA"/>
</dbReference>
<evidence type="ECO:0000256" key="7">
    <source>
        <dbReference type="SAM" id="SignalP"/>
    </source>
</evidence>
<dbReference type="RefSeq" id="WP_013902072.1">
    <property type="nucleotide sequence ID" value="NC_015677.1"/>
</dbReference>
<dbReference type="Pfam" id="PF13354">
    <property type="entry name" value="Beta-lactamase2"/>
    <property type="match status" value="1"/>
</dbReference>
<dbReference type="STRING" id="365046.Rta_27390"/>
<keyword evidence="7" id="KW-0732">Signal</keyword>
<keyword evidence="5 6" id="KW-0046">Antibiotic resistance</keyword>
<dbReference type="GO" id="GO:0030655">
    <property type="term" value="P:beta-lactam antibiotic catabolic process"/>
    <property type="evidence" value="ECO:0007669"/>
    <property type="project" value="InterPro"/>
</dbReference>
<evidence type="ECO:0000256" key="6">
    <source>
        <dbReference type="RuleBase" id="RU361140"/>
    </source>
</evidence>
<evidence type="ECO:0000313" key="9">
    <source>
        <dbReference type="EMBL" id="AEG93841.1"/>
    </source>
</evidence>
<accession>F5Y501</accession>
<dbReference type="InterPro" id="IPR045155">
    <property type="entry name" value="Beta-lactam_cat"/>
</dbReference>
<dbReference type="PANTHER" id="PTHR35333">
    <property type="entry name" value="BETA-LACTAMASE"/>
    <property type="match status" value="1"/>
</dbReference>
<dbReference type="PROSITE" id="PS00146">
    <property type="entry name" value="BETA_LACTAMASE_A"/>
    <property type="match status" value="1"/>
</dbReference>
<dbReference type="GO" id="GO:0008800">
    <property type="term" value="F:beta-lactamase activity"/>
    <property type="evidence" value="ECO:0007669"/>
    <property type="project" value="UniProtKB-UniRule"/>
</dbReference>
<keyword evidence="4 6" id="KW-0378">Hydrolase</keyword>
<dbReference type="PATRIC" id="fig|365046.3.peg.2801"/>
<evidence type="ECO:0000259" key="8">
    <source>
        <dbReference type="Pfam" id="PF13354"/>
    </source>
</evidence>
<dbReference type="AlphaFoldDB" id="F5Y501"/>
<evidence type="ECO:0000313" key="10">
    <source>
        <dbReference type="Proteomes" id="UP000008385"/>
    </source>
</evidence>
<dbReference type="InterPro" id="IPR023650">
    <property type="entry name" value="Beta-lactam_class-A_AS"/>
</dbReference>
<comment type="similarity">
    <text evidence="2 6">Belongs to the class-A beta-lactamase family.</text>
</comment>
<reference evidence="10" key="1">
    <citation type="submission" date="2006-01" db="EMBL/GenBank/DDBJ databases">
        <title>Genome of the cyst-dividing bacterium Ramlibacter tataouinensis.</title>
        <authorList>
            <person name="Barakat M."/>
            <person name="Ortet P."/>
            <person name="De Luca G."/>
            <person name="Jourlin-Castelli C."/>
            <person name="Ansaldi M."/>
            <person name="Py B."/>
            <person name="Fichant G."/>
            <person name="Coutinho P."/>
            <person name="Voulhoux R."/>
            <person name="Bastien O."/>
            <person name="Roy S."/>
            <person name="Marechal E."/>
            <person name="Henrissat B."/>
            <person name="Quentin Y."/>
            <person name="Noirot P."/>
            <person name="Filloux A."/>
            <person name="Mejean V."/>
            <person name="DuBow M."/>
            <person name="Barras F."/>
            <person name="Heulin T."/>
        </authorList>
    </citation>
    <scope>NUCLEOTIDE SEQUENCE [LARGE SCALE GENOMIC DNA]</scope>
    <source>
        <strain evidence="10">ATCC BAA-407 / DSM 14655 / LMG 21543 / TTB310</strain>
    </source>
</reference>
<comment type="catalytic activity">
    <reaction evidence="1 6">
        <text>a beta-lactam + H2O = a substituted beta-amino acid</text>
        <dbReference type="Rhea" id="RHEA:20401"/>
        <dbReference type="ChEBI" id="CHEBI:15377"/>
        <dbReference type="ChEBI" id="CHEBI:35627"/>
        <dbReference type="ChEBI" id="CHEBI:140347"/>
        <dbReference type="EC" id="3.5.2.6"/>
    </reaction>
</comment>
<gene>
    <name evidence="9" type="primary">bla</name>
    <name evidence="9" type="ordered locus">Rta_27390</name>
</gene>
<dbReference type="Gene3D" id="3.40.710.10">
    <property type="entry name" value="DD-peptidase/beta-lactamase superfamily"/>
    <property type="match status" value="1"/>
</dbReference>
<name>F5Y501_RAMTT</name>
<protein>
    <recommendedName>
        <fullName evidence="3 6">Beta-lactamase</fullName>
        <ecNumber evidence="3 6">3.5.2.6</ecNumber>
    </recommendedName>
</protein>
<reference evidence="9 10" key="2">
    <citation type="journal article" date="2011" name="PLoS ONE">
        <title>The Cyst-Dividing Bacterium Ramlibacter tataouinensis TTB310 Genome Reveals a Well-Stocked Toolbox for Adaptation to a Desert Environment.</title>
        <authorList>
            <person name="De Luca G."/>
            <person name="Barakat M."/>
            <person name="Ortet P."/>
            <person name="Fochesato S."/>
            <person name="Jourlin-Castelli C."/>
            <person name="Ansaldi M."/>
            <person name="Py B."/>
            <person name="Fichant G."/>
            <person name="Coutinho P.M."/>
            <person name="Voulhoux R."/>
            <person name="Bastien O."/>
            <person name="Marechal E."/>
            <person name="Henrissat B."/>
            <person name="Quentin Y."/>
            <person name="Noirot P."/>
            <person name="Filloux A."/>
            <person name="Mejean V."/>
            <person name="Dubow M.S."/>
            <person name="Barras F."/>
            <person name="Barbe V."/>
            <person name="Weissenbach J."/>
            <person name="Mihalcescu I."/>
            <person name="Vermeglio A."/>
            <person name="Achouak W."/>
            <person name="Heulin T."/>
        </authorList>
    </citation>
    <scope>NUCLEOTIDE SEQUENCE [LARGE SCALE GENOMIC DNA]</scope>
    <source>
        <strain evidence="10">ATCC BAA-407 / DSM 14655 / LMG 21543 / TTB310</strain>
    </source>
</reference>
<proteinExistence type="inferred from homology"/>
<dbReference type="PANTHER" id="PTHR35333:SF3">
    <property type="entry name" value="BETA-LACTAMASE-TYPE TRANSPEPTIDASE FOLD CONTAINING PROTEIN"/>
    <property type="match status" value="1"/>
</dbReference>
<evidence type="ECO:0000256" key="3">
    <source>
        <dbReference type="ARBA" id="ARBA00012865"/>
    </source>
</evidence>
<feature type="chain" id="PRO_5003329684" description="Beta-lactamase" evidence="7">
    <location>
        <begin position="26"/>
        <end position="290"/>
    </location>
</feature>
<dbReference type="OrthoDB" id="9784149at2"/>
<evidence type="ECO:0000256" key="4">
    <source>
        <dbReference type="ARBA" id="ARBA00022801"/>
    </source>
</evidence>
<evidence type="ECO:0000256" key="2">
    <source>
        <dbReference type="ARBA" id="ARBA00009009"/>
    </source>
</evidence>
<evidence type="ECO:0000256" key="5">
    <source>
        <dbReference type="ARBA" id="ARBA00023251"/>
    </source>
</evidence>
<dbReference type="HOGENOM" id="CLU_031960_6_0_4"/>
<dbReference type="EC" id="3.5.2.6" evidence="3 6"/>
<dbReference type="InterPro" id="IPR012338">
    <property type="entry name" value="Beta-lactam/transpept-like"/>
</dbReference>
<sequence>MERRRFGLELAAILAVAAGALPACARTAKAQAGWRDLEATVGGRLGVAVLDTADGRLDGHRLDERFPMCSTFKWLAGALVLHRVDAGQERLDRRIRFGREVLLPHSPVTGEHAGSQEGMTLAALCEATIATSDNAAANLILRSFGGPAALTGYVRGLGDTMTRLDRWEPELNEATPGDPRDTTTPRAMAGALRAALVGEALSPRSREQLGRWMEATVTNGQRLRAGLPAGWRMGSKTGSGARGTTNDVGIFWPPGRPPVIAAVYLTETQAPDGARNAVIAGVARQLTRGG</sequence>
<feature type="signal peptide" evidence="7">
    <location>
        <begin position="1"/>
        <end position="25"/>
    </location>
</feature>
<dbReference type="Proteomes" id="UP000008385">
    <property type="component" value="Chromosome"/>
</dbReference>